<dbReference type="AlphaFoldDB" id="A0A953LEQ1"/>
<keyword evidence="2" id="KW-1185">Reference proteome</keyword>
<dbReference type="EMBL" id="JAHVHU010000027">
    <property type="protein sequence ID" value="MBY5960224.1"/>
    <property type="molecule type" value="Genomic_DNA"/>
</dbReference>
<accession>A0A953LEQ1</accession>
<gene>
    <name evidence="1" type="ORF">KUV50_18885</name>
</gene>
<reference evidence="1" key="1">
    <citation type="submission" date="2021-06" db="EMBL/GenBank/DDBJ databases">
        <title>44 bacteria genomes isolated from Dapeng, Shenzhen.</title>
        <authorList>
            <person name="Zheng W."/>
            <person name="Yu S."/>
            <person name="Huang Y."/>
        </authorList>
    </citation>
    <scope>NUCLEOTIDE SEQUENCE</scope>
    <source>
        <strain evidence="1">DP5N28-2</strain>
    </source>
</reference>
<comment type="caution">
    <text evidence="1">The sequence shown here is derived from an EMBL/GenBank/DDBJ whole genome shotgun (WGS) entry which is preliminary data.</text>
</comment>
<dbReference type="InterPro" id="IPR013211">
    <property type="entry name" value="LVIVD"/>
</dbReference>
<protein>
    <recommendedName>
        <fullName evidence="3">LVIVD repeat-containing protein</fullName>
    </recommendedName>
</protein>
<proteinExistence type="predicted"/>
<dbReference type="SUPFAM" id="SSF75011">
    <property type="entry name" value="3-carboxy-cis,cis-mucoante lactonizing enzyme"/>
    <property type="match status" value="1"/>
</dbReference>
<evidence type="ECO:0000313" key="2">
    <source>
        <dbReference type="Proteomes" id="UP000753961"/>
    </source>
</evidence>
<name>A0A953LEQ1_9BACT</name>
<evidence type="ECO:0000313" key="1">
    <source>
        <dbReference type="EMBL" id="MBY5960224.1"/>
    </source>
</evidence>
<sequence>MKTINYLLITITGLFFAGSCVKDKCTQTKEFTHYAPVYITQAEYDAPVEYESVRPMENTGTIFAYGDYIFVNEFQKGIHIVDNQEPAHPKPLGFIDIPGNTHFTIRQDVLYANKMEDLVAIDVSHVEQPQQVNRLKGVFQLNRAQTSSEGIVAYYENTHEVVELDCNDYRYSSVMFAFEDGVFVDQGGFNSRMDYAFATPNLSAAAESSSKAPGTLGVGGSMARFTTIQDRLYILSDFLLETVDISTAKKPAKMGNIPIRFTAETIYPFGSHLYIGTTNGMHIYSVSDAGLPEHVSTTAHIQSCDPVISDGSYAYVTLRGGTPCGGTTNQLEAYDVEDPFNPALLQTFPMENPHGLTKVGDFLYVCEGNGGWKKIKSNLPGPFSTTLTNTNHSAFDVLLTPRGTLLFVGKSGIYQYSLEGKNPNLISKLEITLP</sequence>
<evidence type="ECO:0008006" key="3">
    <source>
        <dbReference type="Google" id="ProtNLM"/>
    </source>
</evidence>
<dbReference type="PROSITE" id="PS51257">
    <property type="entry name" value="PROKAR_LIPOPROTEIN"/>
    <property type="match status" value="1"/>
</dbReference>
<organism evidence="1 2">
    <name type="scientific">Membranihabitans marinus</name>
    <dbReference type="NCBI Taxonomy" id="1227546"/>
    <lineage>
        <taxon>Bacteria</taxon>
        <taxon>Pseudomonadati</taxon>
        <taxon>Bacteroidota</taxon>
        <taxon>Saprospiria</taxon>
        <taxon>Saprospirales</taxon>
        <taxon>Saprospiraceae</taxon>
        <taxon>Membranihabitans</taxon>
    </lineage>
</organism>
<dbReference type="Pfam" id="PF08309">
    <property type="entry name" value="LVIVD"/>
    <property type="match status" value="1"/>
</dbReference>
<dbReference type="RefSeq" id="WP_222581774.1">
    <property type="nucleotide sequence ID" value="NZ_JAHVHU010000027.1"/>
</dbReference>
<dbReference type="Proteomes" id="UP000753961">
    <property type="component" value="Unassembled WGS sequence"/>
</dbReference>